<feature type="domain" description="Glucosamine/galactosamine-6-phosphate isomerase" evidence="9">
    <location>
        <begin position="19"/>
        <end position="237"/>
    </location>
</feature>
<evidence type="ECO:0000256" key="7">
    <source>
        <dbReference type="RuleBase" id="RU365095"/>
    </source>
</evidence>
<comment type="catalytic activity">
    <reaction evidence="1 7">
        <text>6-phospho-D-glucono-1,5-lactone + H2O = 6-phospho-D-gluconate + H(+)</text>
        <dbReference type="Rhea" id="RHEA:12556"/>
        <dbReference type="ChEBI" id="CHEBI:15377"/>
        <dbReference type="ChEBI" id="CHEBI:15378"/>
        <dbReference type="ChEBI" id="CHEBI:57955"/>
        <dbReference type="ChEBI" id="CHEBI:58759"/>
        <dbReference type="EC" id="3.1.1.31"/>
    </reaction>
</comment>
<dbReference type="AlphaFoldDB" id="A0A840U9J0"/>
<dbReference type="InterPro" id="IPR006148">
    <property type="entry name" value="Glc/Gal-6P_isomerase"/>
</dbReference>
<proteinExistence type="inferred from homology"/>
<keyword evidence="7 10" id="KW-0378">Hydrolase</keyword>
<gene>
    <name evidence="7" type="primary">pgl</name>
    <name evidence="10" type="ORF">HNR38_002905</name>
</gene>
<evidence type="ECO:0000259" key="9">
    <source>
        <dbReference type="Pfam" id="PF01182"/>
    </source>
</evidence>
<sequence length="239" mass="25685">MKMSELPLPQGVELHDGPSPEQTAEALADDVAKVLRRRLKHARNATLVVSGGSTPVPFFQALSGKTLDWGRVVVVLADERWVPDTHPDSNAALLRAHLLQDCAACAQFLQMEVGEGDPETALPAIERQLAPLALPVDVLVLGMGNDGHTASLFPDAPELAQAMAADNECRVALMTPPSQSRKRITLTPPVLAGARFTALHLKGQEKLDTLATALADLDDPMAMPIRAFLKPGLEIYWSP</sequence>
<evidence type="ECO:0000256" key="4">
    <source>
        <dbReference type="ARBA" id="ARBA00010662"/>
    </source>
</evidence>
<dbReference type="RefSeq" id="WP_183705574.1">
    <property type="nucleotide sequence ID" value="NZ_JACHFE010000008.1"/>
</dbReference>
<dbReference type="GO" id="GO:0005975">
    <property type="term" value="P:carbohydrate metabolic process"/>
    <property type="evidence" value="ECO:0007669"/>
    <property type="project" value="UniProtKB-UniRule"/>
</dbReference>
<dbReference type="EMBL" id="JACHFE010000008">
    <property type="protein sequence ID" value="MBB5322404.1"/>
    <property type="molecule type" value="Genomic_DNA"/>
</dbReference>
<comment type="function">
    <text evidence="2 7">Hydrolysis of 6-phosphogluconolactone to 6-phosphogluconate.</text>
</comment>
<dbReference type="PANTHER" id="PTHR11054">
    <property type="entry name" value="6-PHOSPHOGLUCONOLACTONASE"/>
    <property type="match status" value="1"/>
</dbReference>
<dbReference type="Pfam" id="PF01182">
    <property type="entry name" value="Glucosamine_iso"/>
    <property type="match status" value="1"/>
</dbReference>
<accession>A0A840U9J0</accession>
<evidence type="ECO:0000256" key="8">
    <source>
        <dbReference type="SAM" id="MobiDB-lite"/>
    </source>
</evidence>
<comment type="similarity">
    <text evidence="4 7">Belongs to the glucosamine/galactosamine-6-phosphate isomerase family. 6-phosphogluconolactonase subfamily.</text>
</comment>
<dbReference type="PANTHER" id="PTHR11054:SF0">
    <property type="entry name" value="6-PHOSPHOGLUCONOLACTONASE"/>
    <property type="match status" value="1"/>
</dbReference>
<dbReference type="Gene3D" id="3.40.50.1360">
    <property type="match status" value="1"/>
</dbReference>
<name>A0A840U9J0_9GAMM</name>
<evidence type="ECO:0000313" key="11">
    <source>
        <dbReference type="Proteomes" id="UP000591735"/>
    </source>
</evidence>
<dbReference type="InterPro" id="IPR037171">
    <property type="entry name" value="NagB/RpiA_transferase-like"/>
</dbReference>
<evidence type="ECO:0000256" key="2">
    <source>
        <dbReference type="ARBA" id="ARBA00002681"/>
    </source>
</evidence>
<evidence type="ECO:0000256" key="5">
    <source>
        <dbReference type="ARBA" id="ARBA00013198"/>
    </source>
</evidence>
<evidence type="ECO:0000313" key="10">
    <source>
        <dbReference type="EMBL" id="MBB5322404.1"/>
    </source>
</evidence>
<dbReference type="NCBIfam" id="TIGR01198">
    <property type="entry name" value="pgl"/>
    <property type="match status" value="1"/>
</dbReference>
<evidence type="ECO:0000256" key="3">
    <source>
        <dbReference type="ARBA" id="ARBA00004961"/>
    </source>
</evidence>
<evidence type="ECO:0000256" key="6">
    <source>
        <dbReference type="ARBA" id="ARBA00020337"/>
    </source>
</evidence>
<organism evidence="10 11">
    <name type="scientific">Marinobacter oulmenensis</name>
    <dbReference type="NCBI Taxonomy" id="643747"/>
    <lineage>
        <taxon>Bacteria</taxon>
        <taxon>Pseudomonadati</taxon>
        <taxon>Pseudomonadota</taxon>
        <taxon>Gammaproteobacteria</taxon>
        <taxon>Pseudomonadales</taxon>
        <taxon>Marinobacteraceae</taxon>
        <taxon>Marinobacter</taxon>
    </lineage>
</organism>
<dbReference type="InterPro" id="IPR039104">
    <property type="entry name" value="6PGL"/>
</dbReference>
<comment type="caution">
    <text evidence="10">The sequence shown here is derived from an EMBL/GenBank/DDBJ whole genome shotgun (WGS) entry which is preliminary data.</text>
</comment>
<dbReference type="CDD" id="cd01400">
    <property type="entry name" value="6PGL"/>
    <property type="match status" value="1"/>
</dbReference>
<evidence type="ECO:0000256" key="1">
    <source>
        <dbReference type="ARBA" id="ARBA00000832"/>
    </source>
</evidence>
<dbReference type="EC" id="3.1.1.31" evidence="5 7"/>
<dbReference type="GO" id="GO:0006098">
    <property type="term" value="P:pentose-phosphate shunt"/>
    <property type="evidence" value="ECO:0007669"/>
    <property type="project" value="UniProtKB-UniPathway"/>
</dbReference>
<feature type="region of interest" description="Disordered" evidence="8">
    <location>
        <begin position="1"/>
        <end position="23"/>
    </location>
</feature>
<reference evidence="10 11" key="1">
    <citation type="submission" date="2020-08" db="EMBL/GenBank/DDBJ databases">
        <title>Genomic Encyclopedia of Type Strains, Phase IV (KMG-IV): sequencing the most valuable type-strain genomes for metagenomic binning, comparative biology and taxonomic classification.</title>
        <authorList>
            <person name="Goeker M."/>
        </authorList>
    </citation>
    <scope>NUCLEOTIDE SEQUENCE [LARGE SCALE GENOMIC DNA]</scope>
    <source>
        <strain evidence="10 11">DSM 22359</strain>
    </source>
</reference>
<dbReference type="Proteomes" id="UP000591735">
    <property type="component" value="Unassembled WGS sequence"/>
</dbReference>
<comment type="pathway">
    <text evidence="3 7">Carbohydrate degradation; pentose phosphate pathway; D-ribulose 5-phosphate from D-glucose 6-phosphate (oxidative stage): step 2/3.</text>
</comment>
<dbReference type="UniPathway" id="UPA00115">
    <property type="reaction ID" value="UER00409"/>
</dbReference>
<keyword evidence="11" id="KW-1185">Reference proteome</keyword>
<dbReference type="GO" id="GO:0017057">
    <property type="term" value="F:6-phosphogluconolactonase activity"/>
    <property type="evidence" value="ECO:0007669"/>
    <property type="project" value="UniProtKB-UniRule"/>
</dbReference>
<dbReference type="SUPFAM" id="SSF100950">
    <property type="entry name" value="NagB/RpiA/CoA transferase-like"/>
    <property type="match status" value="1"/>
</dbReference>
<dbReference type="InterPro" id="IPR005900">
    <property type="entry name" value="6-phosphogluconolactonase_DevB"/>
</dbReference>
<protein>
    <recommendedName>
        <fullName evidence="6 7">6-phosphogluconolactonase</fullName>
        <shortName evidence="7">6PGL</shortName>
        <ecNumber evidence="5 7">3.1.1.31</ecNumber>
    </recommendedName>
</protein>